<evidence type="ECO:0000313" key="3">
    <source>
        <dbReference type="Proteomes" id="UP001303473"/>
    </source>
</evidence>
<feature type="compositionally biased region" description="Basic residues" evidence="1">
    <location>
        <begin position="138"/>
        <end position="152"/>
    </location>
</feature>
<feature type="compositionally biased region" description="Low complexity" evidence="1">
    <location>
        <begin position="201"/>
        <end position="210"/>
    </location>
</feature>
<dbReference type="Proteomes" id="UP001303473">
    <property type="component" value="Unassembled WGS sequence"/>
</dbReference>
<proteinExistence type="predicted"/>
<feature type="compositionally biased region" description="Basic residues" evidence="1">
    <location>
        <begin position="21"/>
        <end position="31"/>
    </location>
</feature>
<organism evidence="2 3">
    <name type="scientific">Diplogelasinospora grovesii</name>
    <dbReference type="NCBI Taxonomy" id="303347"/>
    <lineage>
        <taxon>Eukaryota</taxon>
        <taxon>Fungi</taxon>
        <taxon>Dikarya</taxon>
        <taxon>Ascomycota</taxon>
        <taxon>Pezizomycotina</taxon>
        <taxon>Sordariomycetes</taxon>
        <taxon>Sordariomycetidae</taxon>
        <taxon>Sordariales</taxon>
        <taxon>Diplogelasinosporaceae</taxon>
        <taxon>Diplogelasinospora</taxon>
    </lineage>
</organism>
<evidence type="ECO:0000313" key="2">
    <source>
        <dbReference type="EMBL" id="KAK3935092.1"/>
    </source>
</evidence>
<evidence type="ECO:0000256" key="1">
    <source>
        <dbReference type="SAM" id="MobiDB-lite"/>
    </source>
</evidence>
<reference evidence="3" key="1">
    <citation type="journal article" date="2023" name="Mol. Phylogenet. Evol.">
        <title>Genome-scale phylogeny and comparative genomics of the fungal order Sordariales.</title>
        <authorList>
            <person name="Hensen N."/>
            <person name="Bonometti L."/>
            <person name="Westerberg I."/>
            <person name="Brannstrom I.O."/>
            <person name="Guillou S."/>
            <person name="Cros-Aarteil S."/>
            <person name="Calhoun S."/>
            <person name="Haridas S."/>
            <person name="Kuo A."/>
            <person name="Mondo S."/>
            <person name="Pangilinan J."/>
            <person name="Riley R."/>
            <person name="LaButti K."/>
            <person name="Andreopoulos B."/>
            <person name="Lipzen A."/>
            <person name="Chen C."/>
            <person name="Yan M."/>
            <person name="Daum C."/>
            <person name="Ng V."/>
            <person name="Clum A."/>
            <person name="Steindorff A."/>
            <person name="Ohm R.A."/>
            <person name="Martin F."/>
            <person name="Silar P."/>
            <person name="Natvig D.O."/>
            <person name="Lalanne C."/>
            <person name="Gautier V."/>
            <person name="Ament-Velasquez S.L."/>
            <person name="Kruys A."/>
            <person name="Hutchinson M.I."/>
            <person name="Powell A.J."/>
            <person name="Barry K."/>
            <person name="Miller A.N."/>
            <person name="Grigoriev I.V."/>
            <person name="Debuchy R."/>
            <person name="Gladieux P."/>
            <person name="Hiltunen Thoren M."/>
            <person name="Johannesson H."/>
        </authorList>
    </citation>
    <scope>NUCLEOTIDE SEQUENCE [LARGE SCALE GENOMIC DNA]</scope>
    <source>
        <strain evidence="3">CBS 340.73</strain>
    </source>
</reference>
<feature type="region of interest" description="Disordered" evidence="1">
    <location>
        <begin position="15"/>
        <end position="218"/>
    </location>
</feature>
<feature type="compositionally biased region" description="Polar residues" evidence="1">
    <location>
        <begin position="167"/>
        <end position="185"/>
    </location>
</feature>
<name>A0AAN6MX35_9PEZI</name>
<sequence length="218" mass="23203">MGVEAPTYNVSRVASNYSAKTKTRKKKRRVNAHSPSQAGGEFFLPTKKISHPQPHRPPATKTGPPRSNAALLSEKNDGLGPLRGQDSIDSDPMPAGPQGPRASPSKPHLPACHAPIAGRAGLFDLEDVTEVEGPQPSKRARGSTARGRRMPRRAPEAPTADTPVEAHTQQQDSQAGNIQSTSVVNTGWAESLTDEGRVEVELLSSEPSEPSDSDSRAL</sequence>
<dbReference type="AlphaFoldDB" id="A0AAN6MX35"/>
<accession>A0AAN6MX35</accession>
<gene>
    <name evidence="2" type="ORF">QBC46DRAFT_453744</name>
</gene>
<comment type="caution">
    <text evidence="2">The sequence shown here is derived from an EMBL/GenBank/DDBJ whole genome shotgun (WGS) entry which is preliminary data.</text>
</comment>
<protein>
    <submittedName>
        <fullName evidence="2">Uncharacterized protein</fullName>
    </submittedName>
</protein>
<dbReference type="EMBL" id="MU853942">
    <property type="protein sequence ID" value="KAK3935092.1"/>
    <property type="molecule type" value="Genomic_DNA"/>
</dbReference>
<keyword evidence="3" id="KW-1185">Reference proteome</keyword>